<comment type="caution">
    <text evidence="2">The sequence shown here is derived from an EMBL/GenBank/DDBJ whole genome shotgun (WGS) entry which is preliminary data.</text>
</comment>
<dbReference type="GO" id="GO:0004674">
    <property type="term" value="F:protein serine/threonine kinase activity"/>
    <property type="evidence" value="ECO:0007669"/>
    <property type="project" value="TreeGrafter"/>
</dbReference>
<keyword evidence="2" id="KW-0808">Transferase</keyword>
<dbReference type="PROSITE" id="PS00108">
    <property type="entry name" value="PROTEIN_KINASE_ST"/>
    <property type="match status" value="1"/>
</dbReference>
<dbReference type="InterPro" id="IPR011009">
    <property type="entry name" value="Kinase-like_dom_sf"/>
</dbReference>
<dbReference type="KEGG" id="pchm:VFPPC_03217"/>
<dbReference type="OrthoDB" id="248923at2759"/>
<dbReference type="InterPro" id="IPR008271">
    <property type="entry name" value="Ser/Thr_kinase_AS"/>
</dbReference>
<dbReference type="GO" id="GO:0005634">
    <property type="term" value="C:nucleus"/>
    <property type="evidence" value="ECO:0007669"/>
    <property type="project" value="TreeGrafter"/>
</dbReference>
<dbReference type="GO" id="GO:0005524">
    <property type="term" value="F:ATP binding"/>
    <property type="evidence" value="ECO:0007669"/>
    <property type="project" value="InterPro"/>
</dbReference>
<dbReference type="Gene3D" id="3.30.200.20">
    <property type="entry name" value="Phosphorylase Kinase, domain 1"/>
    <property type="match status" value="1"/>
</dbReference>
<dbReference type="SUPFAM" id="SSF56112">
    <property type="entry name" value="Protein kinase-like (PK-like)"/>
    <property type="match status" value="1"/>
</dbReference>
<evidence type="ECO:0000313" key="2">
    <source>
        <dbReference type="EMBL" id="OAQ70816.1"/>
    </source>
</evidence>
<feature type="domain" description="Protein kinase" evidence="1">
    <location>
        <begin position="184"/>
        <end position="479"/>
    </location>
</feature>
<dbReference type="GO" id="GO:0044773">
    <property type="term" value="P:mitotic DNA damage checkpoint signaling"/>
    <property type="evidence" value="ECO:0007669"/>
    <property type="project" value="TreeGrafter"/>
</dbReference>
<keyword evidence="2" id="KW-0418">Kinase</keyword>
<dbReference type="EMBL" id="LSBJ02000002">
    <property type="protein sequence ID" value="OAQ70816.1"/>
    <property type="molecule type" value="Genomic_DNA"/>
</dbReference>
<dbReference type="STRING" id="1380566.A0A179FYR9"/>
<evidence type="ECO:0000313" key="3">
    <source>
        <dbReference type="Proteomes" id="UP000078397"/>
    </source>
</evidence>
<dbReference type="Pfam" id="PF00069">
    <property type="entry name" value="Pkinase"/>
    <property type="match status" value="1"/>
</dbReference>
<dbReference type="RefSeq" id="XP_018147353.1">
    <property type="nucleotide sequence ID" value="XM_018282746.1"/>
</dbReference>
<proteinExistence type="predicted"/>
<name>A0A179FYR9_METCM</name>
<accession>A0A179FYR9</accession>
<organism evidence="2 3">
    <name type="scientific">Pochonia chlamydosporia 170</name>
    <dbReference type="NCBI Taxonomy" id="1380566"/>
    <lineage>
        <taxon>Eukaryota</taxon>
        <taxon>Fungi</taxon>
        <taxon>Dikarya</taxon>
        <taxon>Ascomycota</taxon>
        <taxon>Pezizomycotina</taxon>
        <taxon>Sordariomycetes</taxon>
        <taxon>Hypocreomycetidae</taxon>
        <taxon>Hypocreales</taxon>
        <taxon>Clavicipitaceae</taxon>
        <taxon>Pochonia</taxon>
    </lineage>
</organism>
<dbReference type="PROSITE" id="PS50011">
    <property type="entry name" value="PROTEIN_KINASE_DOM"/>
    <property type="match status" value="1"/>
</dbReference>
<protein>
    <submittedName>
        <fullName evidence="2">CAMK protein kinase</fullName>
    </submittedName>
</protein>
<dbReference type="Proteomes" id="UP000078397">
    <property type="component" value="Unassembled WGS sequence"/>
</dbReference>
<dbReference type="AlphaFoldDB" id="A0A179FYR9"/>
<keyword evidence="3" id="KW-1185">Reference proteome</keyword>
<dbReference type="GeneID" id="28846740"/>
<evidence type="ECO:0000259" key="1">
    <source>
        <dbReference type="PROSITE" id="PS50011"/>
    </source>
</evidence>
<gene>
    <name evidence="2" type="ORF">VFPPC_03217</name>
</gene>
<dbReference type="Gene3D" id="1.10.510.10">
    <property type="entry name" value="Transferase(Phosphotransferase) domain 1"/>
    <property type="match status" value="1"/>
</dbReference>
<dbReference type="PANTHER" id="PTHR44167:SF24">
    <property type="entry name" value="SERINE_THREONINE-PROTEIN KINASE CHK2"/>
    <property type="match status" value="1"/>
</dbReference>
<dbReference type="CDD" id="cd00180">
    <property type="entry name" value="PKc"/>
    <property type="match status" value="1"/>
</dbReference>
<dbReference type="PANTHER" id="PTHR44167">
    <property type="entry name" value="OVARIAN-SPECIFIC SERINE/THREONINE-PROTEIN KINASE LOK-RELATED"/>
    <property type="match status" value="1"/>
</dbReference>
<reference evidence="2 3" key="1">
    <citation type="journal article" date="2016" name="PLoS Pathog.">
        <title>Biosynthesis of antibiotic leucinostatins in bio-control fungus Purpureocillium lilacinum and their inhibition on phytophthora revealed by genome mining.</title>
        <authorList>
            <person name="Wang G."/>
            <person name="Liu Z."/>
            <person name="Lin R."/>
            <person name="Li E."/>
            <person name="Mao Z."/>
            <person name="Ling J."/>
            <person name="Yang Y."/>
            <person name="Yin W.B."/>
            <person name="Xie B."/>
        </authorList>
    </citation>
    <scope>NUCLEOTIDE SEQUENCE [LARGE SCALE GENOMIC DNA]</scope>
    <source>
        <strain evidence="2">170</strain>
    </source>
</reference>
<dbReference type="SMART" id="SM00220">
    <property type="entry name" value="S_TKc"/>
    <property type="match status" value="1"/>
</dbReference>
<sequence>MRQDSSFMTANPAATLHSCLEICSRLSTWTESQDSSPISELVRGRVASCVAAVRNFVRYIHDEKCNSSDRYPTEAASVHTQTVRLVHSHITEALTLLSFASRVDRGGDWESLDALYAKQNILGGMNASASEPNYVHRYVREFGLLAQLSVGLIDPMNALEQIRAYFSPRYIHSYTSRRHCPYVVDATAPASRGGFGTVRKVRHTLLNPSFAEKSIQNIFSKAERDDIMREIGVLEVCHHRNIVQFIDAFEIEEEPDAIYIILYPWAPFTLQQFLHGQDNTRRNKCPWFNIDNHESDLIIFRVMNEMAQAVTYLHHLSIKHKDIKPENILLQHAETDQVTPLLTDVGRSKIFSHGSSTDFSKQGSYQFLSLEQIQELESTLKVDIWQLGCCFAMLLAVASGGTPAVRKLWSSFQDTKSRASCNIALEYESFMKCFGEICLPRCHKSQWKQAYVLVTRMLNLTAKDRIGAEDVCEALQTLMST</sequence>
<dbReference type="InterPro" id="IPR000719">
    <property type="entry name" value="Prot_kinase_dom"/>
</dbReference>